<feature type="compositionally biased region" description="Acidic residues" evidence="1">
    <location>
        <begin position="189"/>
        <end position="203"/>
    </location>
</feature>
<protein>
    <submittedName>
        <fullName evidence="2">Uncharacterized protein</fullName>
    </submittedName>
</protein>
<evidence type="ECO:0000256" key="1">
    <source>
        <dbReference type="SAM" id="MobiDB-lite"/>
    </source>
</evidence>
<sequence length="212" mass="24166">MLFDGIPSFWEGAGGAFFLQKLYSICWAKRNDWREQEENSQGLKNQWQMKLAQLRKAVGEGTREVSWIWKEGRWWGEEVQLVAEEMCWCLVMLGFNAKEWEGQMEYTGVLAVDKDMAHVEGACAYALSQVQLYRNIATGFHLVWKSLKVPKDGGRNNEKEDKDGDGDGDKDGVAKGDEAEIGDELDRALEDEEEHDADVEGWDNVDNIPENL</sequence>
<keyword evidence="3" id="KW-1185">Reference proteome</keyword>
<reference evidence="2" key="1">
    <citation type="journal article" date="2019" name="Environ. Microbiol.">
        <title>Fungal ecological strategies reflected in gene transcription - a case study of two litter decomposers.</title>
        <authorList>
            <person name="Barbi F."/>
            <person name="Kohler A."/>
            <person name="Barry K."/>
            <person name="Baskaran P."/>
            <person name="Daum C."/>
            <person name="Fauchery L."/>
            <person name="Ihrmark K."/>
            <person name="Kuo A."/>
            <person name="LaButti K."/>
            <person name="Lipzen A."/>
            <person name="Morin E."/>
            <person name="Grigoriev I.V."/>
            <person name="Henrissat B."/>
            <person name="Lindahl B."/>
            <person name="Martin F."/>
        </authorList>
    </citation>
    <scope>NUCLEOTIDE SEQUENCE</scope>
    <source>
        <strain evidence="2">JB14</strain>
    </source>
</reference>
<dbReference type="Proteomes" id="UP000799118">
    <property type="component" value="Unassembled WGS sequence"/>
</dbReference>
<evidence type="ECO:0000313" key="3">
    <source>
        <dbReference type="Proteomes" id="UP000799118"/>
    </source>
</evidence>
<gene>
    <name evidence="2" type="ORF">BT96DRAFT_949292</name>
</gene>
<feature type="compositionally biased region" description="Basic and acidic residues" evidence="1">
    <location>
        <begin position="153"/>
        <end position="188"/>
    </location>
</feature>
<proteinExistence type="predicted"/>
<organism evidence="2 3">
    <name type="scientific">Gymnopus androsaceus JB14</name>
    <dbReference type="NCBI Taxonomy" id="1447944"/>
    <lineage>
        <taxon>Eukaryota</taxon>
        <taxon>Fungi</taxon>
        <taxon>Dikarya</taxon>
        <taxon>Basidiomycota</taxon>
        <taxon>Agaricomycotina</taxon>
        <taxon>Agaricomycetes</taxon>
        <taxon>Agaricomycetidae</taxon>
        <taxon>Agaricales</taxon>
        <taxon>Marasmiineae</taxon>
        <taxon>Omphalotaceae</taxon>
        <taxon>Gymnopus</taxon>
    </lineage>
</organism>
<dbReference type="AlphaFoldDB" id="A0A6A4GLL8"/>
<accession>A0A6A4GLL8</accession>
<dbReference type="EMBL" id="ML769903">
    <property type="protein sequence ID" value="KAE9386197.1"/>
    <property type="molecule type" value="Genomic_DNA"/>
</dbReference>
<name>A0A6A4GLL8_9AGAR</name>
<evidence type="ECO:0000313" key="2">
    <source>
        <dbReference type="EMBL" id="KAE9386197.1"/>
    </source>
</evidence>
<feature type="region of interest" description="Disordered" evidence="1">
    <location>
        <begin position="153"/>
        <end position="212"/>
    </location>
</feature>
<dbReference type="OrthoDB" id="3232711at2759"/>